<proteinExistence type="predicted"/>
<dbReference type="EMBL" id="QXEV01000014">
    <property type="protein sequence ID" value="RIA75631.1"/>
    <property type="molecule type" value="Genomic_DNA"/>
</dbReference>
<dbReference type="OrthoDB" id="384098at2"/>
<reference evidence="1 2" key="1">
    <citation type="submission" date="2018-08" db="EMBL/GenBank/DDBJ databases">
        <title>Genomic Encyclopedia of Archaeal and Bacterial Type Strains, Phase II (KMG-II): from individual species to whole genera.</title>
        <authorList>
            <person name="Goeker M."/>
        </authorList>
    </citation>
    <scope>NUCLEOTIDE SEQUENCE [LARGE SCALE GENOMIC DNA]</scope>
    <source>
        <strain evidence="1 2">ATCC 27112</strain>
    </source>
</reference>
<accession>A0A397RZ04</accession>
<sequence length="269" mass="31159">MFIRVAGIGILIDLMHEDEFKSLSKYETHLPPQYVILTNMEYPIRIPNIEPIHTEFYDLYQMNTTTLQIQKEDGVITGYILYKDNEITLVPLIDTFNMEYLLSQYAIAYIMARNNALILHGSSFIYKDMGIIVSAKSGTGKSTHSRLWQKYEDVKIINDDKNILKIEGDKLMAYGSPWSGKHMLDNNCKAQVSSIVFLYQNKENVIERLKPMEAFKKLMGQLVLPTKENQDLWNKIMDMLLALPIYNLGCNMEKEAYLTLKKELDLLCH</sequence>
<keyword evidence="2" id="KW-1185">Reference proteome</keyword>
<comment type="caution">
    <text evidence="1">The sequence shown here is derived from an EMBL/GenBank/DDBJ whole genome shotgun (WGS) entry which is preliminary data.</text>
</comment>
<evidence type="ECO:0000313" key="1">
    <source>
        <dbReference type="EMBL" id="RIA75631.1"/>
    </source>
</evidence>
<dbReference type="Proteomes" id="UP000266506">
    <property type="component" value="Unassembled WGS sequence"/>
</dbReference>
<gene>
    <name evidence="1" type="ORF">EI71_01288</name>
</gene>
<evidence type="ECO:0000313" key="2">
    <source>
        <dbReference type="Proteomes" id="UP000266506"/>
    </source>
</evidence>
<evidence type="ECO:0008006" key="3">
    <source>
        <dbReference type="Google" id="ProtNLM"/>
    </source>
</evidence>
<dbReference type="InParanoid" id="A0A397RZ04"/>
<name>A0A397RZ04_9MOLU</name>
<dbReference type="RefSeq" id="WP_119016420.1">
    <property type="nucleotide sequence ID" value="NZ_QXEV01000014.1"/>
</dbReference>
<protein>
    <recommendedName>
        <fullName evidence="3">Hpr(Ser) kinase/phosphatase</fullName>
    </recommendedName>
</protein>
<organism evidence="1 2">
    <name type="scientific">Anaeroplasma bactoclasticum</name>
    <dbReference type="NCBI Taxonomy" id="2088"/>
    <lineage>
        <taxon>Bacteria</taxon>
        <taxon>Bacillati</taxon>
        <taxon>Mycoplasmatota</taxon>
        <taxon>Mollicutes</taxon>
        <taxon>Anaeroplasmatales</taxon>
        <taxon>Anaeroplasmataceae</taxon>
        <taxon>Anaeroplasma</taxon>
    </lineage>
</organism>
<dbReference type="SUPFAM" id="SSF53795">
    <property type="entry name" value="PEP carboxykinase-like"/>
    <property type="match status" value="1"/>
</dbReference>
<dbReference type="AlphaFoldDB" id="A0A397RZ04"/>